<dbReference type="CDD" id="cd01948">
    <property type="entry name" value="EAL"/>
    <property type="match status" value="1"/>
</dbReference>
<evidence type="ECO:0000313" key="5">
    <source>
        <dbReference type="EMBL" id="ROP45754.1"/>
    </source>
</evidence>
<dbReference type="InterPro" id="IPR050706">
    <property type="entry name" value="Cyclic-di-GMP_PDE-like"/>
</dbReference>
<keyword evidence="2" id="KW-1133">Transmembrane helix</keyword>
<dbReference type="InterPro" id="IPR035919">
    <property type="entry name" value="EAL_sf"/>
</dbReference>
<feature type="compositionally biased region" description="Low complexity" evidence="1">
    <location>
        <begin position="590"/>
        <end position="607"/>
    </location>
</feature>
<evidence type="ECO:0000259" key="3">
    <source>
        <dbReference type="PROSITE" id="PS50883"/>
    </source>
</evidence>
<feature type="transmembrane region" description="Helical" evidence="2">
    <location>
        <begin position="46"/>
        <end position="66"/>
    </location>
</feature>
<dbReference type="SMART" id="SM00052">
    <property type="entry name" value="EAL"/>
    <property type="match status" value="1"/>
</dbReference>
<keyword evidence="2" id="KW-0812">Transmembrane</keyword>
<dbReference type="SMART" id="SM00267">
    <property type="entry name" value="GGDEF"/>
    <property type="match status" value="1"/>
</dbReference>
<name>A0A3N1HTA8_9ACTN</name>
<dbReference type="EMBL" id="RJKN01000001">
    <property type="protein sequence ID" value="ROP45754.1"/>
    <property type="molecule type" value="Genomic_DNA"/>
</dbReference>
<dbReference type="AlphaFoldDB" id="A0A3N1HTA8"/>
<comment type="caution">
    <text evidence="5">The sequence shown here is derived from an EMBL/GenBank/DDBJ whole genome shotgun (WGS) entry which is preliminary data.</text>
</comment>
<dbReference type="Gene3D" id="3.30.70.270">
    <property type="match status" value="1"/>
</dbReference>
<evidence type="ECO:0000313" key="6">
    <source>
        <dbReference type="Proteomes" id="UP000276232"/>
    </source>
</evidence>
<dbReference type="GO" id="GO:0071111">
    <property type="term" value="F:cyclic-guanylate-specific phosphodiesterase activity"/>
    <property type="evidence" value="ECO:0007669"/>
    <property type="project" value="InterPro"/>
</dbReference>
<feature type="domain" description="EAL" evidence="3">
    <location>
        <begin position="328"/>
        <end position="582"/>
    </location>
</feature>
<dbReference type="SUPFAM" id="SSF55073">
    <property type="entry name" value="Nucleotide cyclase"/>
    <property type="match status" value="1"/>
</dbReference>
<dbReference type="PROSITE" id="PS50883">
    <property type="entry name" value="EAL"/>
    <property type="match status" value="1"/>
</dbReference>
<dbReference type="PANTHER" id="PTHR33121:SF79">
    <property type="entry name" value="CYCLIC DI-GMP PHOSPHODIESTERASE PDED-RELATED"/>
    <property type="match status" value="1"/>
</dbReference>
<organism evidence="5 6">
    <name type="scientific">Pseudokineococcus lusitanus</name>
    <dbReference type="NCBI Taxonomy" id="763993"/>
    <lineage>
        <taxon>Bacteria</taxon>
        <taxon>Bacillati</taxon>
        <taxon>Actinomycetota</taxon>
        <taxon>Actinomycetes</taxon>
        <taxon>Kineosporiales</taxon>
        <taxon>Kineosporiaceae</taxon>
        <taxon>Pseudokineococcus</taxon>
    </lineage>
</organism>
<dbReference type="InterPro" id="IPR000160">
    <property type="entry name" value="GGDEF_dom"/>
</dbReference>
<dbReference type="InterPro" id="IPR029787">
    <property type="entry name" value="Nucleotide_cyclase"/>
</dbReference>
<feature type="transmembrane region" description="Helical" evidence="2">
    <location>
        <begin position="101"/>
        <end position="119"/>
    </location>
</feature>
<dbReference type="CDD" id="cd01949">
    <property type="entry name" value="GGDEF"/>
    <property type="match status" value="1"/>
</dbReference>
<protein>
    <submittedName>
        <fullName evidence="5">Diguanylate cyclase/phosphodiesterase</fullName>
    </submittedName>
</protein>
<dbReference type="InterPro" id="IPR001633">
    <property type="entry name" value="EAL_dom"/>
</dbReference>
<keyword evidence="6" id="KW-1185">Reference proteome</keyword>
<dbReference type="Proteomes" id="UP000276232">
    <property type="component" value="Unassembled WGS sequence"/>
</dbReference>
<feature type="transmembrane region" description="Helical" evidence="2">
    <location>
        <begin position="78"/>
        <end position="95"/>
    </location>
</feature>
<feature type="transmembrane region" description="Helical" evidence="2">
    <location>
        <begin position="124"/>
        <end position="142"/>
    </location>
</feature>
<gene>
    <name evidence="5" type="ORF">EDC03_0359</name>
</gene>
<dbReference type="Pfam" id="PF00990">
    <property type="entry name" value="GGDEF"/>
    <property type="match status" value="1"/>
</dbReference>
<evidence type="ECO:0000259" key="4">
    <source>
        <dbReference type="PROSITE" id="PS50887"/>
    </source>
</evidence>
<dbReference type="InterPro" id="IPR043128">
    <property type="entry name" value="Rev_trsase/Diguanyl_cyclase"/>
</dbReference>
<dbReference type="SUPFAM" id="SSF141868">
    <property type="entry name" value="EAL domain-like"/>
    <property type="match status" value="1"/>
</dbReference>
<proteinExistence type="predicted"/>
<feature type="transmembrane region" description="Helical" evidence="2">
    <location>
        <begin position="148"/>
        <end position="168"/>
    </location>
</feature>
<feature type="domain" description="GGDEF" evidence="4">
    <location>
        <begin position="204"/>
        <end position="326"/>
    </location>
</feature>
<dbReference type="PROSITE" id="PS50887">
    <property type="entry name" value="GGDEF"/>
    <property type="match status" value="1"/>
</dbReference>
<dbReference type="Gene3D" id="3.20.20.450">
    <property type="entry name" value="EAL domain"/>
    <property type="match status" value="1"/>
</dbReference>
<evidence type="ECO:0000256" key="2">
    <source>
        <dbReference type="SAM" id="Phobius"/>
    </source>
</evidence>
<feature type="transmembrane region" description="Helical" evidence="2">
    <location>
        <begin position="21"/>
        <end position="40"/>
    </location>
</feature>
<keyword evidence="2" id="KW-0472">Membrane</keyword>
<dbReference type="PANTHER" id="PTHR33121">
    <property type="entry name" value="CYCLIC DI-GMP PHOSPHODIESTERASE PDEF"/>
    <property type="match status" value="1"/>
</dbReference>
<evidence type="ECO:0000256" key="1">
    <source>
        <dbReference type="SAM" id="MobiDB-lite"/>
    </source>
</evidence>
<dbReference type="NCBIfam" id="TIGR00254">
    <property type="entry name" value="GGDEF"/>
    <property type="match status" value="1"/>
</dbReference>
<reference evidence="5 6" key="1">
    <citation type="journal article" date="2015" name="Stand. Genomic Sci.">
        <title>Genomic Encyclopedia of Bacterial and Archaeal Type Strains, Phase III: the genomes of soil and plant-associated and newly described type strains.</title>
        <authorList>
            <person name="Whitman W.B."/>
            <person name="Woyke T."/>
            <person name="Klenk H.P."/>
            <person name="Zhou Y."/>
            <person name="Lilburn T.G."/>
            <person name="Beck B.J."/>
            <person name="De Vos P."/>
            <person name="Vandamme P."/>
            <person name="Eisen J.A."/>
            <person name="Garrity G."/>
            <person name="Hugenholtz P."/>
            <person name="Kyrpides N.C."/>
        </authorList>
    </citation>
    <scope>NUCLEOTIDE SEQUENCE [LARGE SCALE GENOMIC DNA]</scope>
    <source>
        <strain evidence="5 6">CECT 7306</strain>
    </source>
</reference>
<dbReference type="Pfam" id="PF00563">
    <property type="entry name" value="EAL"/>
    <property type="match status" value="1"/>
</dbReference>
<feature type="region of interest" description="Disordered" evidence="1">
    <location>
        <begin position="582"/>
        <end position="607"/>
    </location>
</feature>
<sequence>MEAGAWRRVPEVATPHAVGSAIGVLFGAGGLAGLVVAAGLDPAAVLPRAVVGVVSAAAVVVGAVVWRLRADFPVRASHPLVLAGVALITTAVVVAPTGADALALAAVYTFLAVDAFVFFAPRTAVAHLAVCLAAATGAVVVHPDLTPGHALALDVVLVAIAVVVGVLARKASRASVDALTGLPNRRGVDQALERLARAAERSGGTLAVALLDLDHFKEVNDGGGHAAGDALLRETATRWRRLLPEAAVLGRTGGDEFAVVLPGAPTAELALLLAALVRDERSPASAGIALWSPPESPWDAVRRADGALYRAKRAGRGRCETAVVDPLEESMAEDLLVAVRTGGLAVHYQPVVAAEDGRLVGVEALARWTHPVRGRVGPDVFVAVAERHGFVGELGTAVLRQACRELAALPGAVDAGVSLAVNVSGLELVETGYVRRLGEVLRGTGWPAHLLVLEVTESVVEGDAARALSTLADARALGVRVAVDDFGTGYSALSRLDHLRAAYLKLDATFTATVHTSERRTQLVRAVTALSRTLGLGVVAEGVETPDQARLLADLGCDYLQGYHLGRPEPVAALAARMAGAAAPRVPDQRTGTARATAGSSGAPAEV</sequence>
<dbReference type="InParanoid" id="A0A3N1HTA8"/>
<accession>A0A3N1HTA8</accession>